<proteinExistence type="predicted"/>
<dbReference type="Proteomes" id="UP000000768">
    <property type="component" value="Chromosome 3"/>
</dbReference>
<evidence type="ECO:0000313" key="1">
    <source>
        <dbReference type="EMBL" id="KXG31692.1"/>
    </source>
</evidence>
<gene>
    <name evidence="1" type="ORF">SORBI_3003G042800</name>
</gene>
<dbReference type="AlphaFoldDB" id="A0A1B6Q196"/>
<reference evidence="1 2" key="1">
    <citation type="journal article" date="2009" name="Nature">
        <title>The Sorghum bicolor genome and the diversification of grasses.</title>
        <authorList>
            <person name="Paterson A.H."/>
            <person name="Bowers J.E."/>
            <person name="Bruggmann R."/>
            <person name="Dubchak I."/>
            <person name="Grimwood J."/>
            <person name="Gundlach H."/>
            <person name="Haberer G."/>
            <person name="Hellsten U."/>
            <person name="Mitros T."/>
            <person name="Poliakov A."/>
            <person name="Schmutz J."/>
            <person name="Spannagl M."/>
            <person name="Tang H."/>
            <person name="Wang X."/>
            <person name="Wicker T."/>
            <person name="Bharti A.K."/>
            <person name="Chapman J."/>
            <person name="Feltus F.A."/>
            <person name="Gowik U."/>
            <person name="Grigoriev I.V."/>
            <person name="Lyons E."/>
            <person name="Maher C.A."/>
            <person name="Martis M."/>
            <person name="Narechania A."/>
            <person name="Otillar R.P."/>
            <person name="Penning B.W."/>
            <person name="Salamov A.A."/>
            <person name="Wang Y."/>
            <person name="Zhang L."/>
            <person name="Carpita N.C."/>
            <person name="Freeling M."/>
            <person name="Gingle A.R."/>
            <person name="Hash C.T."/>
            <person name="Keller B."/>
            <person name="Klein P."/>
            <person name="Kresovich S."/>
            <person name="McCann M.C."/>
            <person name="Ming R."/>
            <person name="Peterson D.G."/>
            <person name="Mehboob-ur-Rahman"/>
            <person name="Ware D."/>
            <person name="Westhoff P."/>
            <person name="Mayer K.F."/>
            <person name="Messing J."/>
            <person name="Rokhsar D.S."/>
        </authorList>
    </citation>
    <scope>NUCLEOTIDE SEQUENCE [LARGE SCALE GENOMIC DNA]</scope>
    <source>
        <strain evidence="2">cv. BTx623</strain>
    </source>
</reference>
<reference evidence="2" key="2">
    <citation type="journal article" date="2018" name="Plant J.">
        <title>The Sorghum bicolor reference genome: improved assembly, gene annotations, a transcriptome atlas, and signatures of genome organization.</title>
        <authorList>
            <person name="McCormick R.F."/>
            <person name="Truong S.K."/>
            <person name="Sreedasyam A."/>
            <person name="Jenkins J."/>
            <person name="Shu S."/>
            <person name="Sims D."/>
            <person name="Kennedy M."/>
            <person name="Amirebrahimi M."/>
            <person name="Weers B.D."/>
            <person name="McKinley B."/>
            <person name="Mattison A."/>
            <person name="Morishige D.T."/>
            <person name="Grimwood J."/>
            <person name="Schmutz J."/>
            <person name="Mullet J.E."/>
        </authorList>
    </citation>
    <scope>NUCLEOTIDE SEQUENCE [LARGE SCALE GENOMIC DNA]</scope>
    <source>
        <strain evidence="2">cv. BTx623</strain>
    </source>
</reference>
<dbReference type="Gramene" id="KXG31692">
    <property type="protein sequence ID" value="KXG31692"/>
    <property type="gene ID" value="SORBI_3003G042800"/>
</dbReference>
<dbReference type="EMBL" id="CM000762">
    <property type="protein sequence ID" value="KXG31692.1"/>
    <property type="molecule type" value="Genomic_DNA"/>
</dbReference>
<organism evidence="1 2">
    <name type="scientific">Sorghum bicolor</name>
    <name type="common">Sorghum</name>
    <name type="synonym">Sorghum vulgare</name>
    <dbReference type="NCBI Taxonomy" id="4558"/>
    <lineage>
        <taxon>Eukaryota</taxon>
        <taxon>Viridiplantae</taxon>
        <taxon>Streptophyta</taxon>
        <taxon>Embryophyta</taxon>
        <taxon>Tracheophyta</taxon>
        <taxon>Spermatophyta</taxon>
        <taxon>Magnoliopsida</taxon>
        <taxon>Liliopsida</taxon>
        <taxon>Poales</taxon>
        <taxon>Poaceae</taxon>
        <taxon>PACMAD clade</taxon>
        <taxon>Panicoideae</taxon>
        <taxon>Andropogonodae</taxon>
        <taxon>Andropogoneae</taxon>
        <taxon>Sorghinae</taxon>
        <taxon>Sorghum</taxon>
    </lineage>
</organism>
<name>A0A1B6Q196_SORBI</name>
<accession>A0A1B6Q196</accession>
<dbReference type="InParanoid" id="A0A1B6Q196"/>
<protein>
    <submittedName>
        <fullName evidence="1">Uncharacterized protein</fullName>
    </submittedName>
</protein>
<sequence length="73" mass="8065">MRSGVCPSPSPIGQGRRLLVVLFCHWWAGRRTPPLGVPFLVPACLLCALSPASRAGQGRGPRHRLRFTQQYLI</sequence>
<evidence type="ECO:0000313" key="2">
    <source>
        <dbReference type="Proteomes" id="UP000000768"/>
    </source>
</evidence>
<keyword evidence="2" id="KW-1185">Reference proteome</keyword>